<dbReference type="SUPFAM" id="SSF57414">
    <property type="entry name" value="Hairpin loop containing domain-like"/>
    <property type="match status" value="3"/>
</dbReference>
<dbReference type="PANTHER" id="PTHR47327">
    <property type="entry name" value="FI18240P1-RELATED"/>
    <property type="match status" value="1"/>
</dbReference>
<dbReference type="InterPro" id="IPR052774">
    <property type="entry name" value="Celegans_DevNeuronal_Protein"/>
</dbReference>
<dbReference type="SMART" id="SM00473">
    <property type="entry name" value="PAN_AP"/>
    <property type="match status" value="3"/>
</dbReference>
<sequence>LKKSIYLSRYKNTIIYIVILIFYLKPCFERYLGERLINLYPYHSEWRMKTVEECLEFCAASSSRCKSIVHERHKHICHYFLEDGSDHAIPSAGSIYLKVTAKESCKNEEIPVWLTVENAILGIRSLQKKTDADYAEACKAKCNLITVNCPAFTYDETEQKCILYTSDLEAVEKLSYNRANLNDFSIRTSTKFCYPDGLELFKNCSEFTAFHDYVLDVLPREEFDGMPYGKEGLHACLELCVLSPNYYCKSATFITDKGICRLSEENSLSRPENFREASDTKQIYFENTCDRYYTGLRGRF</sequence>
<protein>
    <submittedName>
        <fullName evidence="2">Apple domain-containing protein</fullName>
    </submittedName>
</protein>
<dbReference type="WBParaSite" id="EVEC_0000485701-mRNA-1">
    <property type="protein sequence ID" value="EVEC_0000485701-mRNA-1"/>
    <property type="gene ID" value="EVEC_0000485701"/>
</dbReference>
<dbReference type="PANTHER" id="PTHR47327:SF16">
    <property type="entry name" value="APPLE DOMAIN-CONTAINING PROTEIN"/>
    <property type="match status" value="1"/>
</dbReference>
<dbReference type="Pfam" id="PF00024">
    <property type="entry name" value="PAN_1"/>
    <property type="match status" value="3"/>
</dbReference>
<accession>A0A0N4V445</accession>
<reference evidence="2" key="1">
    <citation type="submission" date="2017-02" db="UniProtKB">
        <authorList>
            <consortium name="WormBaseParasite"/>
        </authorList>
    </citation>
    <scope>IDENTIFICATION</scope>
</reference>
<dbReference type="AlphaFoldDB" id="A0A0N4V445"/>
<dbReference type="GO" id="GO:0009653">
    <property type="term" value="P:anatomical structure morphogenesis"/>
    <property type="evidence" value="ECO:0007669"/>
    <property type="project" value="TreeGrafter"/>
</dbReference>
<organism evidence="2">
    <name type="scientific">Enterobius vermicularis</name>
    <name type="common">Human pinworm</name>
    <dbReference type="NCBI Taxonomy" id="51028"/>
    <lineage>
        <taxon>Eukaryota</taxon>
        <taxon>Metazoa</taxon>
        <taxon>Ecdysozoa</taxon>
        <taxon>Nematoda</taxon>
        <taxon>Chromadorea</taxon>
        <taxon>Rhabditida</taxon>
        <taxon>Spirurina</taxon>
        <taxon>Oxyuridomorpha</taxon>
        <taxon>Oxyuroidea</taxon>
        <taxon>Oxyuridae</taxon>
        <taxon>Enterobius</taxon>
    </lineage>
</organism>
<feature type="domain" description="Apple" evidence="1">
    <location>
        <begin position="204"/>
        <end position="289"/>
    </location>
</feature>
<dbReference type="InterPro" id="IPR003609">
    <property type="entry name" value="Pan_app"/>
</dbReference>
<dbReference type="Gene3D" id="3.50.4.10">
    <property type="entry name" value="Hepatocyte Growth Factor"/>
    <property type="match status" value="2"/>
</dbReference>
<feature type="domain" description="Apple" evidence="1">
    <location>
        <begin position="105"/>
        <end position="189"/>
    </location>
</feature>
<feature type="domain" description="Apple" evidence="1">
    <location>
        <begin position="27"/>
        <end position="101"/>
    </location>
</feature>
<name>A0A0N4V445_ENTVE</name>
<evidence type="ECO:0000259" key="1">
    <source>
        <dbReference type="PROSITE" id="PS50948"/>
    </source>
</evidence>
<evidence type="ECO:0000313" key="2">
    <source>
        <dbReference type="WBParaSite" id="EVEC_0000485701-mRNA-1"/>
    </source>
</evidence>
<proteinExistence type="predicted"/>
<dbReference type="PROSITE" id="PS50948">
    <property type="entry name" value="PAN"/>
    <property type="match status" value="3"/>
</dbReference>